<dbReference type="PANTHER" id="PTHR24148">
    <property type="entry name" value="ANKYRIN REPEAT DOMAIN-CONTAINING PROTEIN 39 HOMOLOG-RELATED"/>
    <property type="match status" value="1"/>
</dbReference>
<sequence length="777" mass="87146">MFMAAPNYPSFVYQGQAGFVELEDEDMDSQHLQAHVVDPRTANALLKREGDRLDWPSSSMAIPHSPIEAERLLQDLTRVAPTVAKDFLPKDTVQDQLVLRLINDVDFVGEEESYVALSYCWKKVNRDMPRRVVSPVGDLPFGWIRTVEQFPLPVGRGMFGAAVREMEEGEGLWFDQVCINQDDEAEKSTSLGAIDLIYRNARTVVVALDDISVDEHEEIFLQQYVEQYTVADSNTHHPNQGLSPPFMQANPSLRSFLERILSSVWFERAWCAHEMRMGQSHVFLVPCLTEEGEDEPWSVFRFTGDFFLHLLRLAREVMPLFSGYQARICSLLPFFSRQCMVNKHDSVLAHSSPSSQHAPSGLAMLSETTSFISRIAEIFSMKAGGNLRLPEYLRRLDANRDRTAIALNTSGLPLALAPATPLQRPNIEDECLRQLLLVGIAARDPVALCTTGTPLQLHDGSISWISRPTHLDVMSSPGTPLPRFDRRSITNLHQSSDGQAEYIQLDLIFLELPHRAQPNPSFPNHLQRAKLFIDLCIQYAIPSLQVWTSWQTPPNHHPHPRAAGLKNIFIQTLACSFECGPSWLSHISSGFRNSPNEHAQLTPQLIDLFFHPQFMAEHYISTPEGHLAFTLLLNFVSTLITRGIPWASGASEQVCGPMVISPPNPVANSPQLQLQQQQQQYIPHPHPQPKAIIFAPFQHSNTLLIAVPDAVKARTYDRLARGWILTPRNPYTGSPNQAVCWTLQSKSVVFGDAGFAEELSAGVSGSQRYHRVFGPGR</sequence>
<name>A0A6A5WW87_9PLEO</name>
<dbReference type="AlphaFoldDB" id="A0A6A5WW87"/>
<protein>
    <recommendedName>
        <fullName evidence="1">Heterokaryon incompatibility domain-containing protein</fullName>
    </recommendedName>
</protein>
<accession>A0A6A5WW87</accession>
<proteinExistence type="predicted"/>
<keyword evidence="3" id="KW-1185">Reference proteome</keyword>
<gene>
    <name evidence="2" type="ORF">P154DRAFT_553372</name>
</gene>
<evidence type="ECO:0000313" key="2">
    <source>
        <dbReference type="EMBL" id="KAF2001886.1"/>
    </source>
</evidence>
<dbReference type="Pfam" id="PF06985">
    <property type="entry name" value="HET"/>
    <property type="match status" value="1"/>
</dbReference>
<dbReference type="PANTHER" id="PTHR24148:SF82">
    <property type="entry name" value="HETEROKARYON INCOMPATIBILITY DOMAIN-CONTAINING PROTEIN"/>
    <property type="match status" value="1"/>
</dbReference>
<feature type="domain" description="Heterokaryon incompatibility" evidence="1">
    <location>
        <begin position="114"/>
        <end position="274"/>
    </location>
</feature>
<reference evidence="2" key="1">
    <citation type="journal article" date="2020" name="Stud. Mycol.">
        <title>101 Dothideomycetes genomes: a test case for predicting lifestyles and emergence of pathogens.</title>
        <authorList>
            <person name="Haridas S."/>
            <person name="Albert R."/>
            <person name="Binder M."/>
            <person name="Bloem J."/>
            <person name="Labutti K."/>
            <person name="Salamov A."/>
            <person name="Andreopoulos B."/>
            <person name="Baker S."/>
            <person name="Barry K."/>
            <person name="Bills G."/>
            <person name="Bluhm B."/>
            <person name="Cannon C."/>
            <person name="Castanera R."/>
            <person name="Culley D."/>
            <person name="Daum C."/>
            <person name="Ezra D."/>
            <person name="Gonzalez J."/>
            <person name="Henrissat B."/>
            <person name="Kuo A."/>
            <person name="Liang C."/>
            <person name="Lipzen A."/>
            <person name="Lutzoni F."/>
            <person name="Magnuson J."/>
            <person name="Mondo S."/>
            <person name="Nolan M."/>
            <person name="Ohm R."/>
            <person name="Pangilinan J."/>
            <person name="Park H.-J."/>
            <person name="Ramirez L."/>
            <person name="Alfaro M."/>
            <person name="Sun H."/>
            <person name="Tritt A."/>
            <person name="Yoshinaga Y."/>
            <person name="Zwiers L.-H."/>
            <person name="Turgeon B."/>
            <person name="Goodwin S."/>
            <person name="Spatafora J."/>
            <person name="Crous P."/>
            <person name="Grigoriev I."/>
        </authorList>
    </citation>
    <scope>NUCLEOTIDE SEQUENCE</scope>
    <source>
        <strain evidence="2">CBS 123094</strain>
    </source>
</reference>
<dbReference type="InterPro" id="IPR010730">
    <property type="entry name" value="HET"/>
</dbReference>
<dbReference type="EMBL" id="ML977580">
    <property type="protein sequence ID" value="KAF2001886.1"/>
    <property type="molecule type" value="Genomic_DNA"/>
</dbReference>
<organism evidence="2 3">
    <name type="scientific">Amniculicola lignicola CBS 123094</name>
    <dbReference type="NCBI Taxonomy" id="1392246"/>
    <lineage>
        <taxon>Eukaryota</taxon>
        <taxon>Fungi</taxon>
        <taxon>Dikarya</taxon>
        <taxon>Ascomycota</taxon>
        <taxon>Pezizomycotina</taxon>
        <taxon>Dothideomycetes</taxon>
        <taxon>Pleosporomycetidae</taxon>
        <taxon>Pleosporales</taxon>
        <taxon>Amniculicolaceae</taxon>
        <taxon>Amniculicola</taxon>
    </lineage>
</organism>
<evidence type="ECO:0000259" key="1">
    <source>
        <dbReference type="Pfam" id="PF06985"/>
    </source>
</evidence>
<evidence type="ECO:0000313" key="3">
    <source>
        <dbReference type="Proteomes" id="UP000799779"/>
    </source>
</evidence>
<dbReference type="OrthoDB" id="270167at2759"/>
<dbReference type="Proteomes" id="UP000799779">
    <property type="component" value="Unassembled WGS sequence"/>
</dbReference>
<dbReference type="InterPro" id="IPR052895">
    <property type="entry name" value="HetReg/Transcr_Mod"/>
</dbReference>